<reference evidence="5" key="3">
    <citation type="submission" date="2025-09" db="UniProtKB">
        <authorList>
            <consortium name="Ensembl"/>
        </authorList>
    </citation>
    <scope>IDENTIFICATION</scope>
</reference>
<dbReference type="AlphaFoldDB" id="A0A3B4BQ34"/>
<dbReference type="SMART" id="SM00022">
    <property type="entry name" value="PLAc"/>
    <property type="match status" value="1"/>
</dbReference>
<dbReference type="GO" id="GO:0005635">
    <property type="term" value="C:nuclear envelope"/>
    <property type="evidence" value="ECO:0007669"/>
    <property type="project" value="TreeGrafter"/>
</dbReference>
<dbReference type="GeneTree" id="ENSGT01030000234606"/>
<dbReference type="OMA" id="SRICEHE"/>
<name>A0A3B4BQ34_PYGNA</name>
<evidence type="ECO:0000259" key="4">
    <source>
        <dbReference type="PROSITE" id="PS51210"/>
    </source>
</evidence>
<dbReference type="Proteomes" id="UP001501920">
    <property type="component" value="Chromosome 1"/>
</dbReference>
<dbReference type="GO" id="GO:0005544">
    <property type="term" value="F:calcium-dependent phospholipid binding"/>
    <property type="evidence" value="ECO:0007669"/>
    <property type="project" value="TreeGrafter"/>
</dbReference>
<sequence length="563" mass="64494">MDTSRTCESSEVRIDHSLSEVERQHLARRTKTVLDCLDQHDISCSEHDMPNIAVLGSGGGLRAMVGLLGSLSQLKEEGLLDCIMYLSGVSGSTWCMASLYNEPNWSTKLKTVEENIVQRLAEGRVSWSQMGQKLANYYAKKENFSLTDVWAALIVSNMVNEIDEHKLTEQRANYTNDPYPIYTVIDKQCKYDRLNADVWFEITPDESGYSLPGAFVDSSCLECQFENGKKVKEQPEIDMLYLQGLCGSAIADMEDIIEYLFEALKHLMINKIGSTEESQTSLDVQNGYQVLLQLVELNLCVLRKEDPTDYLQKMKGLLKDKHDEIERMTVRLENKVTSEKTISKEELNEYTLQVCSYITDLFTKQDFWDEIWIAIVRAIERIVHWIWGTTYDYLYGMTVKDIDPSILHSKTREYEDTAALLNSPYFSVLRQERKIDLIISLDFGVGDPFESVVKTAQICEELQIPFPEVVPGEDVEPLDFYVFRGHSKAPTVIHIPLFNAVNCKGEIEKWKDRYCTFKSHYSYSDITDLLGKAGLNIKNNKEKLLKEIENVIKEKRTSKLGKI</sequence>
<dbReference type="GO" id="GO:0047498">
    <property type="term" value="F:calcium-dependent phospholipase A2 activity"/>
    <property type="evidence" value="ECO:0007669"/>
    <property type="project" value="TreeGrafter"/>
</dbReference>
<protein>
    <submittedName>
        <fullName evidence="5">Phospholipase A2, group IVC (cytosolic, calcium-independent)</fullName>
    </submittedName>
</protein>
<dbReference type="GO" id="GO:0046475">
    <property type="term" value="P:glycerophospholipid catabolic process"/>
    <property type="evidence" value="ECO:0007669"/>
    <property type="project" value="TreeGrafter"/>
</dbReference>
<evidence type="ECO:0000313" key="6">
    <source>
        <dbReference type="Proteomes" id="UP001501920"/>
    </source>
</evidence>
<reference evidence="5 6" key="1">
    <citation type="submission" date="2020-10" db="EMBL/GenBank/DDBJ databases">
        <title>Pygocentrus nattereri (red-bellied piranha) genome, fPygNat1, primary haplotype.</title>
        <authorList>
            <person name="Myers G."/>
            <person name="Meyer A."/>
            <person name="Karagic N."/>
            <person name="Pippel M."/>
            <person name="Winkler S."/>
            <person name="Tracey A."/>
            <person name="Wood J."/>
            <person name="Formenti G."/>
            <person name="Howe K."/>
            <person name="Fedrigo O."/>
            <person name="Jarvis E.D."/>
        </authorList>
    </citation>
    <scope>NUCLEOTIDE SEQUENCE [LARGE SCALE GENOMIC DNA]</scope>
</reference>
<dbReference type="InterPro" id="IPR002642">
    <property type="entry name" value="LysoPLipase_cat_dom"/>
</dbReference>
<evidence type="ECO:0000256" key="3">
    <source>
        <dbReference type="PROSITE-ProRule" id="PRU00555"/>
    </source>
</evidence>
<dbReference type="PANTHER" id="PTHR10728:SF39">
    <property type="entry name" value="CYTOSOLIC PHOSPHOLIPASE A2 GAMMA"/>
    <property type="match status" value="1"/>
</dbReference>
<keyword evidence="3" id="KW-0442">Lipid degradation</keyword>
<keyword evidence="6" id="KW-1185">Reference proteome</keyword>
<proteinExistence type="predicted"/>
<keyword evidence="2 3" id="KW-0443">Lipid metabolism</keyword>
<dbReference type="Ensembl" id="ENSPNAT00000013541.2">
    <property type="protein sequence ID" value="ENSPNAP00000000616.2"/>
    <property type="gene ID" value="ENSPNAG00000000373.2"/>
</dbReference>
<dbReference type="Pfam" id="PF01735">
    <property type="entry name" value="PLA2_B"/>
    <property type="match status" value="1"/>
</dbReference>
<evidence type="ECO:0000256" key="1">
    <source>
        <dbReference type="ARBA" id="ARBA00022801"/>
    </source>
</evidence>
<feature type="domain" description="PLA2c" evidence="4">
    <location>
        <begin position="6"/>
        <end position="563"/>
    </location>
</feature>
<dbReference type="PROSITE" id="PS51210">
    <property type="entry name" value="PLA2C"/>
    <property type="match status" value="1"/>
</dbReference>
<dbReference type="GO" id="GO:0005654">
    <property type="term" value="C:nucleoplasm"/>
    <property type="evidence" value="ECO:0007669"/>
    <property type="project" value="TreeGrafter"/>
</dbReference>
<evidence type="ECO:0000256" key="2">
    <source>
        <dbReference type="ARBA" id="ARBA00023098"/>
    </source>
</evidence>
<dbReference type="InterPro" id="IPR016035">
    <property type="entry name" value="Acyl_Trfase/lysoPLipase"/>
</dbReference>
<keyword evidence="1 3" id="KW-0378">Hydrolase</keyword>
<organism evidence="5 6">
    <name type="scientific">Pygocentrus nattereri</name>
    <name type="common">Red-bellied piranha</name>
    <dbReference type="NCBI Taxonomy" id="42514"/>
    <lineage>
        <taxon>Eukaryota</taxon>
        <taxon>Metazoa</taxon>
        <taxon>Chordata</taxon>
        <taxon>Craniata</taxon>
        <taxon>Vertebrata</taxon>
        <taxon>Euteleostomi</taxon>
        <taxon>Actinopterygii</taxon>
        <taxon>Neopterygii</taxon>
        <taxon>Teleostei</taxon>
        <taxon>Ostariophysi</taxon>
        <taxon>Characiformes</taxon>
        <taxon>Characoidei</taxon>
        <taxon>Pygocentrus</taxon>
    </lineage>
</organism>
<dbReference type="GO" id="GO:0005829">
    <property type="term" value="C:cytosol"/>
    <property type="evidence" value="ECO:0007669"/>
    <property type="project" value="TreeGrafter"/>
</dbReference>
<dbReference type="GO" id="GO:0005509">
    <property type="term" value="F:calcium ion binding"/>
    <property type="evidence" value="ECO:0007669"/>
    <property type="project" value="TreeGrafter"/>
</dbReference>
<dbReference type="STRING" id="42514.ENSPNAP00000000616"/>
<dbReference type="Gene3D" id="3.40.1090.10">
    <property type="entry name" value="Cytosolic phospholipase A2 catalytic domain"/>
    <property type="match status" value="1"/>
</dbReference>
<accession>A0A3B4BQ34</accession>
<dbReference type="SUPFAM" id="SSF52151">
    <property type="entry name" value="FabD/lysophospholipase-like"/>
    <property type="match status" value="1"/>
</dbReference>
<dbReference type="PANTHER" id="PTHR10728">
    <property type="entry name" value="CYTOSOLIC PHOSPHOLIPASE A2"/>
    <property type="match status" value="1"/>
</dbReference>
<reference evidence="5" key="2">
    <citation type="submission" date="2025-08" db="UniProtKB">
        <authorList>
            <consortium name="Ensembl"/>
        </authorList>
    </citation>
    <scope>IDENTIFICATION</scope>
</reference>
<evidence type="ECO:0000313" key="5">
    <source>
        <dbReference type="Ensembl" id="ENSPNAP00000000616.2"/>
    </source>
</evidence>